<protein>
    <submittedName>
        <fullName evidence="1">Uncharacterized protein</fullName>
    </submittedName>
</protein>
<accession>A0ACC3AZ12</accession>
<evidence type="ECO:0000313" key="1">
    <source>
        <dbReference type="EMBL" id="KAK1142861.1"/>
    </source>
</evidence>
<organism evidence="1 2">
    <name type="scientific">Aspergillus melleus</name>
    <dbReference type="NCBI Taxonomy" id="138277"/>
    <lineage>
        <taxon>Eukaryota</taxon>
        <taxon>Fungi</taxon>
        <taxon>Dikarya</taxon>
        <taxon>Ascomycota</taxon>
        <taxon>Pezizomycotina</taxon>
        <taxon>Eurotiomycetes</taxon>
        <taxon>Eurotiomycetidae</taxon>
        <taxon>Eurotiales</taxon>
        <taxon>Aspergillaceae</taxon>
        <taxon>Aspergillus</taxon>
        <taxon>Aspergillus subgen. Circumdati</taxon>
    </lineage>
</organism>
<proteinExistence type="predicted"/>
<keyword evidence="2" id="KW-1185">Reference proteome</keyword>
<sequence>MNNGTDSQTAALPAPEGDVADFEHPERYLYTANKVVVIVGLVLSTLCMLVRSYTRFVVLRKMLLDDVVLTISWVFAVATQALLLYGYSGAGIGVHEWDLHETEHIKSMQVLVAGALLYAPAMGLSKLAVIALYYRFSELRSTWKATIIGMAIFVTSYLLVIELLFLFGCRPIPKAWNEEIDGTCVNRTSIFMAGAVASVITDIILLVIPLPVVARLQMSMRKKAWVFLILLLGSLSVVTSALRISAIVPLYHSKDQTYLFGKVALWINVECSLVIICAALPYFRQILRIHEVGSSGDKIRRPHRTASTYQLRNTRRERGFTNLSTDLEMDDSHSHPASRDHDNMNGYVEPVRARETPKQ</sequence>
<name>A0ACC3AZ12_9EURO</name>
<gene>
    <name evidence="1" type="ORF">N8T08_007295</name>
</gene>
<dbReference type="Proteomes" id="UP001177260">
    <property type="component" value="Unassembled WGS sequence"/>
</dbReference>
<evidence type="ECO:0000313" key="2">
    <source>
        <dbReference type="Proteomes" id="UP001177260"/>
    </source>
</evidence>
<reference evidence="1 2" key="1">
    <citation type="journal article" date="2023" name="ACS Omega">
        <title>Identification of the Neoaspergillic Acid Biosynthesis Gene Cluster by Establishing an In Vitro CRISPR-Ribonucleoprotein Genetic System in Aspergillus melleus.</title>
        <authorList>
            <person name="Yuan B."/>
            <person name="Grau M.F."/>
            <person name="Murata R.M."/>
            <person name="Torok T."/>
            <person name="Venkateswaran K."/>
            <person name="Stajich J.E."/>
            <person name="Wang C.C.C."/>
        </authorList>
    </citation>
    <scope>NUCLEOTIDE SEQUENCE [LARGE SCALE GENOMIC DNA]</scope>
    <source>
        <strain evidence="1 2">IMV 1140</strain>
    </source>
</reference>
<dbReference type="EMBL" id="JAOPJF010000046">
    <property type="protein sequence ID" value="KAK1142861.1"/>
    <property type="molecule type" value="Genomic_DNA"/>
</dbReference>
<comment type="caution">
    <text evidence="1">The sequence shown here is derived from an EMBL/GenBank/DDBJ whole genome shotgun (WGS) entry which is preliminary data.</text>
</comment>